<evidence type="ECO:0008006" key="4">
    <source>
        <dbReference type="Google" id="ProtNLM"/>
    </source>
</evidence>
<gene>
    <name evidence="2" type="ORF">MGAL_10B085677</name>
</gene>
<name>A0A8B6HDQ3_MYTGA</name>
<dbReference type="AlphaFoldDB" id="A0A8B6HDQ3"/>
<keyword evidence="3" id="KW-1185">Reference proteome</keyword>
<protein>
    <recommendedName>
        <fullName evidence="4">CCHC-type domain-containing protein</fullName>
    </recommendedName>
</protein>
<evidence type="ECO:0000256" key="1">
    <source>
        <dbReference type="SAM" id="MobiDB-lite"/>
    </source>
</evidence>
<proteinExistence type="predicted"/>
<sequence length="192" mass="22383">MNGLKADLKTIVMTKEPKNIEEFRHAANLAEKAIDSNVNSLNSMNQTVLNEIHSLREHIQTMNVNSPTTTQNQSYQPPSNPPNTVYVQQPVYQSPRVPNQPMHQSNRFRSPQNQYPRQRFNRMPPRQPYNQNFRQPIRYQDQSQTSFQRCSYCNGFCQNRSYCPARGVVCHMCNKIGHFAKACSFSRRMQTQ</sequence>
<dbReference type="EMBL" id="UYJE01009858">
    <property type="protein sequence ID" value="VDI77533.1"/>
    <property type="molecule type" value="Genomic_DNA"/>
</dbReference>
<feature type="compositionally biased region" description="Polar residues" evidence="1">
    <location>
        <begin position="101"/>
        <end position="116"/>
    </location>
</feature>
<organism evidence="2 3">
    <name type="scientific">Mytilus galloprovincialis</name>
    <name type="common">Mediterranean mussel</name>
    <dbReference type="NCBI Taxonomy" id="29158"/>
    <lineage>
        <taxon>Eukaryota</taxon>
        <taxon>Metazoa</taxon>
        <taxon>Spiralia</taxon>
        <taxon>Lophotrochozoa</taxon>
        <taxon>Mollusca</taxon>
        <taxon>Bivalvia</taxon>
        <taxon>Autobranchia</taxon>
        <taxon>Pteriomorphia</taxon>
        <taxon>Mytilida</taxon>
        <taxon>Mytiloidea</taxon>
        <taxon>Mytilidae</taxon>
        <taxon>Mytilinae</taxon>
        <taxon>Mytilus</taxon>
    </lineage>
</organism>
<accession>A0A8B6HDQ3</accession>
<evidence type="ECO:0000313" key="3">
    <source>
        <dbReference type="Proteomes" id="UP000596742"/>
    </source>
</evidence>
<comment type="caution">
    <text evidence="2">The sequence shown here is derived from an EMBL/GenBank/DDBJ whole genome shotgun (WGS) entry which is preliminary data.</text>
</comment>
<dbReference type="Proteomes" id="UP000596742">
    <property type="component" value="Unassembled WGS sequence"/>
</dbReference>
<dbReference type="OrthoDB" id="10431825at2759"/>
<feature type="region of interest" description="Disordered" evidence="1">
    <location>
        <begin position="94"/>
        <end position="124"/>
    </location>
</feature>
<reference evidence="2" key="1">
    <citation type="submission" date="2018-11" db="EMBL/GenBank/DDBJ databases">
        <authorList>
            <person name="Alioto T."/>
            <person name="Alioto T."/>
        </authorList>
    </citation>
    <scope>NUCLEOTIDE SEQUENCE</scope>
</reference>
<evidence type="ECO:0000313" key="2">
    <source>
        <dbReference type="EMBL" id="VDI77533.1"/>
    </source>
</evidence>